<sequence length="206" mass="23895">MIKRIFDIVFSSLGLAVLFPLLLLIGVIIKAGSPGPVFYRGTRTGRFGRPFRIYKFRTMVVDAEKKGGPSTALNDPRLTDIGKFLRKYKLDEFPQLINIFVGEMSFVGPRPQVERYTQLYNDEEKVILTVRPGLTDYASIRFIHLDKILGDDRADEKYLKEIEPEKNRLRMKYAMKNSLWIDTKILIQTFIQLFKIKSLWNTKNLG</sequence>
<dbReference type="InterPro" id="IPR003362">
    <property type="entry name" value="Bact_transf"/>
</dbReference>
<name>A0A7X6DTL2_9BACT</name>
<dbReference type="PANTHER" id="PTHR30576:SF20">
    <property type="entry name" value="QUINOVOSAMINEPHOSPHOTRANSFERAE-RELATED"/>
    <property type="match status" value="1"/>
</dbReference>
<dbReference type="PANTHER" id="PTHR30576">
    <property type="entry name" value="COLANIC BIOSYNTHESIS UDP-GLUCOSE LIPID CARRIER TRANSFERASE"/>
    <property type="match status" value="1"/>
</dbReference>
<accession>A0A7X6DTL2</accession>
<feature type="domain" description="Bacterial sugar transferase" evidence="2">
    <location>
        <begin position="3"/>
        <end position="194"/>
    </location>
</feature>
<evidence type="ECO:0000313" key="3">
    <source>
        <dbReference type="EMBL" id="NKE73156.1"/>
    </source>
</evidence>
<organism evidence="3 4">
    <name type="scientific">Candidatus Manganitrophus noduliformans</name>
    <dbReference type="NCBI Taxonomy" id="2606439"/>
    <lineage>
        <taxon>Bacteria</taxon>
        <taxon>Pseudomonadati</taxon>
        <taxon>Nitrospirota</taxon>
        <taxon>Nitrospiria</taxon>
        <taxon>Candidatus Troglogloeales</taxon>
        <taxon>Candidatus Manganitrophaceae</taxon>
        <taxon>Candidatus Manganitrophus</taxon>
    </lineage>
</organism>
<reference evidence="3 4" key="1">
    <citation type="journal article" date="2020" name="Nature">
        <title>Bacterial chemolithoautotrophy via manganese oxidation.</title>
        <authorList>
            <person name="Yu H."/>
            <person name="Leadbetter J.R."/>
        </authorList>
    </citation>
    <scope>NUCLEOTIDE SEQUENCE [LARGE SCALE GENOMIC DNA]</scope>
    <source>
        <strain evidence="3 4">Mn-1</strain>
    </source>
</reference>
<evidence type="ECO:0000313" key="4">
    <source>
        <dbReference type="Proteomes" id="UP000534783"/>
    </source>
</evidence>
<evidence type="ECO:0000256" key="1">
    <source>
        <dbReference type="ARBA" id="ARBA00006464"/>
    </source>
</evidence>
<dbReference type="Proteomes" id="UP000534783">
    <property type="component" value="Unassembled WGS sequence"/>
</dbReference>
<proteinExistence type="inferred from homology"/>
<keyword evidence="3" id="KW-0808">Transferase</keyword>
<dbReference type="Pfam" id="PF02397">
    <property type="entry name" value="Bac_transf"/>
    <property type="match status" value="1"/>
</dbReference>
<dbReference type="EMBL" id="VTOW01000005">
    <property type="protein sequence ID" value="NKE73156.1"/>
    <property type="molecule type" value="Genomic_DNA"/>
</dbReference>
<keyword evidence="4" id="KW-1185">Reference proteome</keyword>
<dbReference type="AlphaFoldDB" id="A0A7X6DTL2"/>
<comment type="similarity">
    <text evidence="1">Belongs to the bacterial sugar transferase family.</text>
</comment>
<dbReference type="GO" id="GO:0016780">
    <property type="term" value="F:phosphotransferase activity, for other substituted phosphate groups"/>
    <property type="evidence" value="ECO:0007669"/>
    <property type="project" value="TreeGrafter"/>
</dbReference>
<dbReference type="RefSeq" id="WP_168063095.1">
    <property type="nucleotide sequence ID" value="NZ_VTOW01000005.1"/>
</dbReference>
<evidence type="ECO:0000259" key="2">
    <source>
        <dbReference type="Pfam" id="PF02397"/>
    </source>
</evidence>
<gene>
    <name evidence="3" type="ORF">MNODULE_20585</name>
</gene>
<comment type="caution">
    <text evidence="3">The sequence shown here is derived from an EMBL/GenBank/DDBJ whole genome shotgun (WGS) entry which is preliminary data.</text>
</comment>
<protein>
    <submittedName>
        <fullName evidence="3">Sugar transferase</fullName>
    </submittedName>
</protein>